<dbReference type="PROSITE" id="PS51257">
    <property type="entry name" value="PROKAR_LIPOPROTEIN"/>
    <property type="match status" value="1"/>
</dbReference>
<dbReference type="Proteomes" id="UP000283530">
    <property type="component" value="Unassembled WGS sequence"/>
</dbReference>
<dbReference type="AlphaFoldDB" id="A0A443PES7"/>
<dbReference type="PANTHER" id="PTHR10683:SF18">
    <property type="entry name" value="TRANSALDOLASE"/>
    <property type="match status" value="1"/>
</dbReference>
<dbReference type="InterPro" id="IPR004730">
    <property type="entry name" value="Transaldolase_1"/>
</dbReference>
<dbReference type="InterPro" id="IPR013785">
    <property type="entry name" value="Aldolase_TIM"/>
</dbReference>
<dbReference type="PANTHER" id="PTHR10683">
    <property type="entry name" value="TRANSALDOLASE"/>
    <property type="match status" value="1"/>
</dbReference>
<dbReference type="GO" id="GO:0005975">
    <property type="term" value="P:carbohydrate metabolic process"/>
    <property type="evidence" value="ECO:0007669"/>
    <property type="project" value="InterPro"/>
</dbReference>
<dbReference type="GO" id="GO:0006098">
    <property type="term" value="P:pentose-phosphate shunt"/>
    <property type="evidence" value="ECO:0007669"/>
    <property type="project" value="UniProtKB-UniPathway"/>
</dbReference>
<gene>
    <name evidence="7" type="ORF">CKAN_01831600</name>
</gene>
<reference evidence="7 8" key="1">
    <citation type="journal article" date="2019" name="Nat. Plants">
        <title>Stout camphor tree genome fills gaps in understanding of flowering plant genome evolution.</title>
        <authorList>
            <person name="Chaw S.M."/>
            <person name="Liu Y.C."/>
            <person name="Wu Y.W."/>
            <person name="Wang H.Y."/>
            <person name="Lin C.I."/>
            <person name="Wu C.S."/>
            <person name="Ke H.M."/>
            <person name="Chang L.Y."/>
            <person name="Hsu C.Y."/>
            <person name="Yang H.T."/>
            <person name="Sudianto E."/>
            <person name="Hsu M.H."/>
            <person name="Wu K.P."/>
            <person name="Wang L.N."/>
            <person name="Leebens-Mack J.H."/>
            <person name="Tsai I.J."/>
        </authorList>
    </citation>
    <scope>NUCLEOTIDE SEQUENCE [LARGE SCALE GENOMIC DNA]</scope>
    <source>
        <strain evidence="8">cv. Chaw 1501</strain>
        <tissue evidence="7">Young leaves</tissue>
    </source>
</reference>
<dbReference type="CDD" id="cd00957">
    <property type="entry name" value="Transaldolase_TalAB"/>
    <property type="match status" value="1"/>
</dbReference>
<dbReference type="OrthoDB" id="2015515at2759"/>
<dbReference type="EMBL" id="QPKB01000007">
    <property type="protein sequence ID" value="RWR89267.1"/>
    <property type="molecule type" value="Genomic_DNA"/>
</dbReference>
<dbReference type="Pfam" id="PF00923">
    <property type="entry name" value="TAL_FSA"/>
    <property type="match status" value="1"/>
</dbReference>
<evidence type="ECO:0000256" key="3">
    <source>
        <dbReference type="ARBA" id="ARBA00013151"/>
    </source>
</evidence>
<dbReference type="GO" id="GO:0005737">
    <property type="term" value="C:cytoplasm"/>
    <property type="evidence" value="ECO:0007669"/>
    <property type="project" value="InterPro"/>
</dbReference>
<dbReference type="GO" id="GO:0004801">
    <property type="term" value="F:transaldolase activity"/>
    <property type="evidence" value="ECO:0007669"/>
    <property type="project" value="UniProtKB-EC"/>
</dbReference>
<feature type="signal peptide" evidence="6">
    <location>
        <begin position="1"/>
        <end position="24"/>
    </location>
</feature>
<dbReference type="SUPFAM" id="SSF51569">
    <property type="entry name" value="Aldolase"/>
    <property type="match status" value="2"/>
</dbReference>
<dbReference type="InterPro" id="IPR001585">
    <property type="entry name" value="TAL/FSA"/>
</dbReference>
<accession>A0A443PES7</accession>
<keyword evidence="4" id="KW-0570">Pentose shunt</keyword>
<comment type="pathway">
    <text evidence="1">Carbohydrate degradation; pentose phosphate pathway; D-glyceraldehyde 3-phosphate and beta-D-fructose 6-phosphate from D-ribose 5-phosphate and D-xylulose 5-phosphate (non-oxidative stage): step 2/3.</text>
</comment>
<keyword evidence="6" id="KW-0732">Signal</keyword>
<name>A0A443PES7_9MAGN</name>
<organism evidence="7 8">
    <name type="scientific">Cinnamomum micranthum f. kanehirae</name>
    <dbReference type="NCBI Taxonomy" id="337451"/>
    <lineage>
        <taxon>Eukaryota</taxon>
        <taxon>Viridiplantae</taxon>
        <taxon>Streptophyta</taxon>
        <taxon>Embryophyta</taxon>
        <taxon>Tracheophyta</taxon>
        <taxon>Spermatophyta</taxon>
        <taxon>Magnoliopsida</taxon>
        <taxon>Magnoliidae</taxon>
        <taxon>Laurales</taxon>
        <taxon>Lauraceae</taxon>
        <taxon>Cinnamomum</taxon>
    </lineage>
</organism>
<comment type="similarity">
    <text evidence="2">Belongs to the transaldolase family. Type 1 subfamily.</text>
</comment>
<keyword evidence="5" id="KW-0704">Schiff base</keyword>
<sequence>MAAISKQRGVHMLWWPLVVFLVGCDPDDLSLSESSTRCCQPLAFFPIATTLPLSEAVRDRNVRFGPSFSHVSSSEQKMQLFHSISPSPTPTAFPHQIPTILPQNSIFHRQHLLSRNWVSFPFEITGVSTELDAVSEFSEIVPDTVVFDDFDRFPPTAATVSSSLLLGICSLPDTKFKSAIETALADGECYSMEDSRVRMSCFLNKALVNVGADLTKLVPGRVSTEVDARLAYDTHGILRKVHELMRLYSEIEVPLERLLFKIPATWQGIEASRLLESEGIQTHLTSIYSFSQAAAAAQAGASVIQIFVGRVRDWARNHSGDPEVEAAFRSGEDPGLALVSHALLLYIFQMLDFMSLFINFLFQRSVHLHANPDQWDEAKMMIIFTQFLVIYCPQLQVTKAYNYIHKHGHKSKLMAAAIRNKQDIFSLMGIDYIIAPLKILQSLKESIILPDEKYSFARRLSPSSSMMYSFSEEELVKWDQLSFATAIGPAAEDLLGAGLESYTKQTRRVEELFGKIWPPPNV</sequence>
<dbReference type="EC" id="2.2.1.2" evidence="3"/>
<evidence type="ECO:0000256" key="2">
    <source>
        <dbReference type="ARBA" id="ARBA00008012"/>
    </source>
</evidence>
<evidence type="ECO:0000256" key="4">
    <source>
        <dbReference type="ARBA" id="ARBA00023126"/>
    </source>
</evidence>
<protein>
    <recommendedName>
        <fullName evidence="3">transaldolase</fullName>
        <ecNumber evidence="3">2.2.1.2</ecNumber>
    </recommendedName>
</protein>
<evidence type="ECO:0000256" key="1">
    <source>
        <dbReference type="ARBA" id="ARBA00004857"/>
    </source>
</evidence>
<evidence type="ECO:0000256" key="5">
    <source>
        <dbReference type="ARBA" id="ARBA00023270"/>
    </source>
</evidence>
<comment type="caution">
    <text evidence="7">The sequence shown here is derived from an EMBL/GenBank/DDBJ whole genome shotgun (WGS) entry which is preliminary data.</text>
</comment>
<proteinExistence type="inferred from homology"/>
<evidence type="ECO:0000313" key="7">
    <source>
        <dbReference type="EMBL" id="RWR89267.1"/>
    </source>
</evidence>
<dbReference type="STRING" id="337451.A0A443PES7"/>
<evidence type="ECO:0000256" key="6">
    <source>
        <dbReference type="SAM" id="SignalP"/>
    </source>
</evidence>
<evidence type="ECO:0000313" key="8">
    <source>
        <dbReference type="Proteomes" id="UP000283530"/>
    </source>
</evidence>
<keyword evidence="8" id="KW-1185">Reference proteome</keyword>
<feature type="chain" id="PRO_5019389289" description="transaldolase" evidence="6">
    <location>
        <begin position="25"/>
        <end position="522"/>
    </location>
</feature>
<dbReference type="UniPathway" id="UPA00115">
    <property type="reaction ID" value="UER00414"/>
</dbReference>
<dbReference type="Gene3D" id="3.20.20.70">
    <property type="entry name" value="Aldolase class I"/>
    <property type="match status" value="1"/>
</dbReference>